<feature type="compositionally biased region" description="Polar residues" evidence="1">
    <location>
        <begin position="1"/>
        <end position="10"/>
    </location>
</feature>
<name>A0A5C5G0C4_9BASI</name>
<keyword evidence="2" id="KW-0472">Membrane</keyword>
<sequence length="111" mass="11337">MSNLIPSTLRTRSDSSPTPSSSSSSSDTSDTSPALSLPEHLYTDCQSCRVTGTLTFSAVGLYALTVSRVTAKTPVGKGAASLMGLGFLAVAAARWTAYSPPPPSPSDAQPS</sequence>
<protein>
    <submittedName>
        <fullName evidence="2">Transmembrane protein</fullName>
    </submittedName>
</protein>
<keyword evidence="2" id="KW-0812">Transmembrane</keyword>
<dbReference type="AlphaFoldDB" id="A0A5C5G0C4"/>
<comment type="caution">
    <text evidence="2">The sequence shown here is derived from an EMBL/GenBank/DDBJ whole genome shotgun (WGS) entry which is preliminary data.</text>
</comment>
<reference evidence="2 3" key="1">
    <citation type="submission" date="2019-03" db="EMBL/GenBank/DDBJ databases">
        <title>Rhodosporidium diobovatum UCD-FST 08-225 genome sequencing, assembly, and annotation.</title>
        <authorList>
            <person name="Fakankun I.U."/>
            <person name="Fristensky B."/>
            <person name="Levin D.B."/>
        </authorList>
    </citation>
    <scope>NUCLEOTIDE SEQUENCE [LARGE SCALE GENOMIC DNA]</scope>
    <source>
        <strain evidence="2 3">UCD-FST 08-225</strain>
    </source>
</reference>
<dbReference type="Proteomes" id="UP000311382">
    <property type="component" value="Unassembled WGS sequence"/>
</dbReference>
<proteinExistence type="predicted"/>
<feature type="compositionally biased region" description="Low complexity" evidence="1">
    <location>
        <begin position="14"/>
        <end position="33"/>
    </location>
</feature>
<organism evidence="2 3">
    <name type="scientific">Rhodotorula diobovata</name>
    <dbReference type="NCBI Taxonomy" id="5288"/>
    <lineage>
        <taxon>Eukaryota</taxon>
        <taxon>Fungi</taxon>
        <taxon>Dikarya</taxon>
        <taxon>Basidiomycota</taxon>
        <taxon>Pucciniomycotina</taxon>
        <taxon>Microbotryomycetes</taxon>
        <taxon>Sporidiobolales</taxon>
        <taxon>Sporidiobolaceae</taxon>
        <taxon>Rhodotorula</taxon>
    </lineage>
</organism>
<evidence type="ECO:0000313" key="3">
    <source>
        <dbReference type="Proteomes" id="UP000311382"/>
    </source>
</evidence>
<evidence type="ECO:0000313" key="2">
    <source>
        <dbReference type="EMBL" id="TNY22365.1"/>
    </source>
</evidence>
<evidence type="ECO:0000256" key="1">
    <source>
        <dbReference type="SAM" id="MobiDB-lite"/>
    </source>
</evidence>
<accession>A0A5C5G0C4</accession>
<feature type="region of interest" description="Disordered" evidence="1">
    <location>
        <begin position="1"/>
        <end position="36"/>
    </location>
</feature>
<keyword evidence="3" id="KW-1185">Reference proteome</keyword>
<dbReference type="OrthoDB" id="6604875at2759"/>
<gene>
    <name evidence="2" type="ORF">DMC30DRAFT_411049</name>
</gene>
<dbReference type="EMBL" id="SOZI01000026">
    <property type="protein sequence ID" value="TNY22365.1"/>
    <property type="molecule type" value="Genomic_DNA"/>
</dbReference>